<reference evidence="2" key="1">
    <citation type="submission" date="2018-10" db="EMBL/GenBank/DDBJ databases">
        <title>Transcriptome assembly of Aceria tosichella (Wheat curl mite) Type 2.</title>
        <authorList>
            <person name="Scully E.D."/>
            <person name="Geib S.M."/>
            <person name="Palmer N.A."/>
            <person name="Gupta A.K."/>
            <person name="Sarath G."/>
            <person name="Tatineni S."/>
        </authorList>
    </citation>
    <scope>NUCLEOTIDE SEQUENCE</scope>
    <source>
        <strain evidence="2">LincolnNE</strain>
    </source>
</reference>
<dbReference type="GO" id="GO:0030133">
    <property type="term" value="C:transport vesicle"/>
    <property type="evidence" value="ECO:0007669"/>
    <property type="project" value="TreeGrafter"/>
</dbReference>
<dbReference type="PANTHER" id="PTHR24170">
    <property type="entry name" value="ANKYRIN REPEAT DOMAIN-CONTAINING PROTEIN 27"/>
    <property type="match status" value="1"/>
</dbReference>
<dbReference type="EMBL" id="GGYP01003018">
    <property type="protein sequence ID" value="MDE47789.1"/>
    <property type="molecule type" value="Transcribed_RNA"/>
</dbReference>
<dbReference type="InterPro" id="IPR051248">
    <property type="entry name" value="UPF0507/Ank_repeat_27"/>
</dbReference>
<dbReference type="PANTHER" id="PTHR24170:SF1">
    <property type="entry name" value="DOMAIN PROTEIN, PUTATIVE (AFU_ORTHOLOGUE AFUA_1G09870)-RELATED"/>
    <property type="match status" value="1"/>
</dbReference>
<dbReference type="PROSITE" id="PS51205">
    <property type="entry name" value="VPS9"/>
    <property type="match status" value="1"/>
</dbReference>
<dbReference type="GO" id="GO:0045022">
    <property type="term" value="P:early endosome to late endosome transport"/>
    <property type="evidence" value="ECO:0007669"/>
    <property type="project" value="TreeGrafter"/>
</dbReference>
<protein>
    <recommendedName>
        <fullName evidence="1">VPS9 domain-containing protein</fullName>
    </recommendedName>
</protein>
<name>A0A6G1SBP1_9ACAR</name>
<dbReference type="InterPro" id="IPR003123">
    <property type="entry name" value="VPS9"/>
</dbReference>
<dbReference type="SUPFAM" id="SSF109993">
    <property type="entry name" value="VPS9 domain"/>
    <property type="match status" value="1"/>
</dbReference>
<dbReference type="GO" id="GO:0005769">
    <property type="term" value="C:early endosome"/>
    <property type="evidence" value="ECO:0007669"/>
    <property type="project" value="TreeGrafter"/>
</dbReference>
<organism evidence="2">
    <name type="scientific">Aceria tosichella</name>
    <name type="common">wheat curl mite</name>
    <dbReference type="NCBI Taxonomy" id="561515"/>
    <lineage>
        <taxon>Eukaryota</taxon>
        <taxon>Metazoa</taxon>
        <taxon>Ecdysozoa</taxon>
        <taxon>Arthropoda</taxon>
        <taxon>Chelicerata</taxon>
        <taxon>Arachnida</taxon>
        <taxon>Acari</taxon>
        <taxon>Acariformes</taxon>
        <taxon>Trombidiformes</taxon>
        <taxon>Prostigmata</taxon>
        <taxon>Eupodina</taxon>
        <taxon>Eriophyoidea</taxon>
        <taxon>Eriophyidae</taxon>
        <taxon>Eriophyinae</taxon>
        <taxon>Aceriini</taxon>
        <taxon>Aceria</taxon>
    </lineage>
</organism>
<dbReference type="AlphaFoldDB" id="A0A6G1SBP1"/>
<dbReference type="Pfam" id="PF02204">
    <property type="entry name" value="VPS9"/>
    <property type="match status" value="1"/>
</dbReference>
<dbReference type="GO" id="GO:0005770">
    <property type="term" value="C:late endosome"/>
    <property type="evidence" value="ECO:0007669"/>
    <property type="project" value="TreeGrafter"/>
</dbReference>
<feature type="domain" description="VPS9" evidence="1">
    <location>
        <begin position="271"/>
        <end position="443"/>
    </location>
</feature>
<gene>
    <name evidence="2" type="ORF">g.19921</name>
</gene>
<dbReference type="GO" id="GO:0000149">
    <property type="term" value="F:SNARE binding"/>
    <property type="evidence" value="ECO:0007669"/>
    <property type="project" value="TreeGrafter"/>
</dbReference>
<proteinExistence type="predicted"/>
<dbReference type="GO" id="GO:0005886">
    <property type="term" value="C:plasma membrane"/>
    <property type="evidence" value="ECO:0007669"/>
    <property type="project" value="TreeGrafter"/>
</dbReference>
<sequence>MMEDLEVNPLHRAFLTKFRRDFEVACRMSYLVVIPFSDSLESHTIDQYFANSHILIPSKLLKMHYNQLQMGNFEDIEVENKKLICHRNLKNPSDKLIVNIIAEEIGYNMFSKEYRTVLVDRPLVFNIQPRQIMIAFKGILAPLSPRSPSATALAKRQRAHLINSRTLTHQDDCAKYLEFISQELTVRLEIEIRRLQSNYIILSHYLPDASKRTRDIADRYVEKYELILETSFKGRLEICEIIQKSIRLSVENYVVYLMHGKLMATIHDCYEREDSLLAEKFNLLLASRLTICQLGARKEFSAFEPDDDLLRLLRRMPNLQSPLAMVCCLMNAIDRISENLNQSVRFKRLLGDSSRDNFQLEAERLMATSAHGPTDPIPICSDDLIASFVYCLPQARPNNLYSMLRYLELFGWHSVEKDQSSYYLATFETSVEYILNFTNSSSLSSSEEITD</sequence>
<dbReference type="GO" id="GO:0005085">
    <property type="term" value="F:guanyl-nucleotide exchange factor activity"/>
    <property type="evidence" value="ECO:0007669"/>
    <property type="project" value="TreeGrafter"/>
</dbReference>
<dbReference type="InterPro" id="IPR037191">
    <property type="entry name" value="VPS9_dom_sf"/>
</dbReference>
<accession>A0A6G1SBP1</accession>
<evidence type="ECO:0000259" key="1">
    <source>
        <dbReference type="PROSITE" id="PS51205"/>
    </source>
</evidence>
<evidence type="ECO:0000313" key="2">
    <source>
        <dbReference type="EMBL" id="MDE47789.1"/>
    </source>
</evidence>
<dbReference type="GO" id="GO:0097422">
    <property type="term" value="C:tubular endosome"/>
    <property type="evidence" value="ECO:0007669"/>
    <property type="project" value="TreeGrafter"/>
</dbReference>
<dbReference type="Gene3D" id="1.20.1050.80">
    <property type="entry name" value="VPS9 domain"/>
    <property type="match status" value="1"/>
</dbReference>